<reference evidence="1 2" key="1">
    <citation type="journal article" date="2019" name="Int. J. Syst. Evol. Microbiol.">
        <title>The Global Catalogue of Microorganisms (GCM) 10K type strain sequencing project: providing services to taxonomists for standard genome sequencing and annotation.</title>
        <authorList>
            <consortium name="The Broad Institute Genomics Platform"/>
            <consortium name="The Broad Institute Genome Sequencing Center for Infectious Disease"/>
            <person name="Wu L."/>
            <person name="Ma J."/>
        </authorList>
    </citation>
    <scope>NUCLEOTIDE SEQUENCE [LARGE SCALE GENOMIC DNA]</scope>
    <source>
        <strain evidence="1 2">JCM 17504</strain>
    </source>
</reference>
<sequence>MGGIAFAGSGIVSAQQGNGHYRNPRVTAPLIQQWEVEARETNRTPFRPQGVDLGDAFTTTLLYKDTRLTETLAERLRREFNGIVGALIVTRVTFESPLSTFAQPALVAEFAKQEFERTARRHGFSELHERHSAERETTREQATAEYDGYYSIGRYTDTPTPEAARFPGIQRGNRVKTVLYFDVSRSEQSLLIATGIRPTDELLQAVLNRDSDAYRQELLQLMHSVR</sequence>
<dbReference type="AlphaFoldDB" id="A0AAV3UL26"/>
<name>A0AAV3UL26_9EURY</name>
<keyword evidence="2" id="KW-1185">Reference proteome</keyword>
<proteinExistence type="predicted"/>
<dbReference type="EMBL" id="BAABKX010000015">
    <property type="protein sequence ID" value="GAA5056320.1"/>
    <property type="molecule type" value="Genomic_DNA"/>
</dbReference>
<evidence type="ECO:0000313" key="1">
    <source>
        <dbReference type="EMBL" id="GAA5056320.1"/>
    </source>
</evidence>
<protein>
    <submittedName>
        <fullName evidence="1">Uncharacterized protein</fullName>
    </submittedName>
</protein>
<comment type="caution">
    <text evidence="1">The sequence shown here is derived from an EMBL/GenBank/DDBJ whole genome shotgun (WGS) entry which is preliminary data.</text>
</comment>
<evidence type="ECO:0000313" key="2">
    <source>
        <dbReference type="Proteomes" id="UP001501729"/>
    </source>
</evidence>
<gene>
    <name evidence="1" type="ORF">GCM10025751_37010</name>
</gene>
<accession>A0AAV3UL26</accession>
<organism evidence="1 2">
    <name type="scientific">Haladaptatus pallidirubidus</name>
    <dbReference type="NCBI Taxonomy" id="1008152"/>
    <lineage>
        <taxon>Archaea</taxon>
        <taxon>Methanobacteriati</taxon>
        <taxon>Methanobacteriota</taxon>
        <taxon>Stenosarchaea group</taxon>
        <taxon>Halobacteria</taxon>
        <taxon>Halobacteriales</taxon>
        <taxon>Haladaptataceae</taxon>
        <taxon>Haladaptatus</taxon>
    </lineage>
</organism>
<dbReference type="Proteomes" id="UP001501729">
    <property type="component" value="Unassembled WGS sequence"/>
</dbReference>